<sequence length="93" mass="10408">MFVQNDISHKPTTETNCYQNVWRRRCRTRLRTCTGSEGAARAPRCCPGEPAAGTWRLPVPCSDGPLCVTLDIIECSELTTRFARLVLSAMDFT</sequence>
<gene>
    <name evidence="1" type="ORF">MSG28_007817</name>
</gene>
<comment type="caution">
    <text evidence="1">The sequence shown here is derived from an EMBL/GenBank/DDBJ whole genome shotgun (WGS) entry which is preliminary data.</text>
</comment>
<reference evidence="1 2" key="1">
    <citation type="journal article" date="2022" name="Genome Biol. Evol.">
        <title>The Spruce Budworm Genome: Reconstructing the Evolutionary History of Antifreeze Proteins.</title>
        <authorList>
            <person name="Beliveau C."/>
            <person name="Gagne P."/>
            <person name="Picq S."/>
            <person name="Vernygora O."/>
            <person name="Keeling C.I."/>
            <person name="Pinkney K."/>
            <person name="Doucet D."/>
            <person name="Wen F."/>
            <person name="Johnston J.S."/>
            <person name="Maaroufi H."/>
            <person name="Boyle B."/>
            <person name="Laroche J."/>
            <person name="Dewar K."/>
            <person name="Juretic N."/>
            <person name="Blackburn G."/>
            <person name="Nisole A."/>
            <person name="Brunet B."/>
            <person name="Brandao M."/>
            <person name="Lumley L."/>
            <person name="Duan J."/>
            <person name="Quan G."/>
            <person name="Lucarotti C.J."/>
            <person name="Roe A.D."/>
            <person name="Sperling F.A.H."/>
            <person name="Levesque R.C."/>
            <person name="Cusson M."/>
        </authorList>
    </citation>
    <scope>NUCLEOTIDE SEQUENCE [LARGE SCALE GENOMIC DNA]</scope>
    <source>
        <strain evidence="1">Glfc:IPQL:Cfum</strain>
    </source>
</reference>
<evidence type="ECO:0000313" key="1">
    <source>
        <dbReference type="EMBL" id="KAI8429322.1"/>
    </source>
</evidence>
<dbReference type="EMBL" id="CM046112">
    <property type="protein sequence ID" value="KAI8429322.1"/>
    <property type="molecule type" value="Genomic_DNA"/>
</dbReference>
<name>A0ACC0JYS0_CHOFU</name>
<keyword evidence="2" id="KW-1185">Reference proteome</keyword>
<dbReference type="Proteomes" id="UP001064048">
    <property type="component" value="Chromosome 12"/>
</dbReference>
<organism evidence="1 2">
    <name type="scientific">Choristoneura fumiferana</name>
    <name type="common">Spruce budworm moth</name>
    <name type="synonym">Archips fumiferana</name>
    <dbReference type="NCBI Taxonomy" id="7141"/>
    <lineage>
        <taxon>Eukaryota</taxon>
        <taxon>Metazoa</taxon>
        <taxon>Ecdysozoa</taxon>
        <taxon>Arthropoda</taxon>
        <taxon>Hexapoda</taxon>
        <taxon>Insecta</taxon>
        <taxon>Pterygota</taxon>
        <taxon>Neoptera</taxon>
        <taxon>Endopterygota</taxon>
        <taxon>Lepidoptera</taxon>
        <taxon>Glossata</taxon>
        <taxon>Ditrysia</taxon>
        <taxon>Tortricoidea</taxon>
        <taxon>Tortricidae</taxon>
        <taxon>Tortricinae</taxon>
        <taxon>Choristoneura</taxon>
    </lineage>
</organism>
<accession>A0ACC0JYS0</accession>
<protein>
    <submittedName>
        <fullName evidence="1">Uncharacterized protein</fullName>
    </submittedName>
</protein>
<evidence type="ECO:0000313" key="2">
    <source>
        <dbReference type="Proteomes" id="UP001064048"/>
    </source>
</evidence>
<proteinExistence type="predicted"/>